<evidence type="ECO:0000313" key="2">
    <source>
        <dbReference type="Proteomes" id="UP000295717"/>
    </source>
</evidence>
<dbReference type="RefSeq" id="WP_132976607.1">
    <property type="nucleotide sequence ID" value="NZ_SMAO01000003.1"/>
</dbReference>
<comment type="caution">
    <text evidence="1">The sequence shown here is derived from an EMBL/GenBank/DDBJ whole genome shotgun (WGS) entry which is preliminary data.</text>
</comment>
<dbReference type="OrthoDB" id="7062852at2"/>
<reference evidence="1 2" key="1">
    <citation type="submission" date="2019-03" db="EMBL/GenBank/DDBJ databases">
        <title>Genomic Encyclopedia of Type Strains, Phase IV (KMG-IV): sequencing the most valuable type-strain genomes for metagenomic binning, comparative biology and taxonomic classification.</title>
        <authorList>
            <person name="Goeker M."/>
        </authorList>
    </citation>
    <scope>NUCLEOTIDE SEQUENCE [LARGE SCALE GENOMIC DNA]</scope>
    <source>
        <strain evidence="1 2">DSM 13587</strain>
    </source>
</reference>
<accession>A0A4R3N537</accession>
<dbReference type="AlphaFoldDB" id="A0A4R3N537"/>
<evidence type="ECO:0000313" key="1">
    <source>
        <dbReference type="EMBL" id="TCT22213.1"/>
    </source>
</evidence>
<proteinExistence type="predicted"/>
<protein>
    <submittedName>
        <fullName evidence="1">Uncharacterized protein</fullName>
    </submittedName>
</protein>
<organism evidence="1 2">
    <name type="scientific">Thiobaca trueperi</name>
    <dbReference type="NCBI Taxonomy" id="127458"/>
    <lineage>
        <taxon>Bacteria</taxon>
        <taxon>Pseudomonadati</taxon>
        <taxon>Pseudomonadota</taxon>
        <taxon>Gammaproteobacteria</taxon>
        <taxon>Chromatiales</taxon>
        <taxon>Chromatiaceae</taxon>
        <taxon>Thiobaca</taxon>
    </lineage>
</organism>
<dbReference type="Proteomes" id="UP000295717">
    <property type="component" value="Unassembled WGS sequence"/>
</dbReference>
<keyword evidence="2" id="KW-1185">Reference proteome</keyword>
<name>A0A4R3N537_9GAMM</name>
<gene>
    <name evidence="1" type="ORF">EDC35_103312</name>
</gene>
<dbReference type="EMBL" id="SMAO01000003">
    <property type="protein sequence ID" value="TCT22213.1"/>
    <property type="molecule type" value="Genomic_DNA"/>
</dbReference>
<sequence>MLFPQEIIHAIMDCAHWADRLVRADLIDGFVVSENDYTSNFTGSLRREINARHFPGLSAKVQVLNPSAEREIGADACIILQNKTEFKASVFEAKWPRLSTHEDTWDSRQKSSGESHFHSQLLRQCAQSHYAAIWEMFYCEFPFGKQPKDFPPEGSACVWHSDAYSATLARPDPKAPWTDQELKFLLEGRTLTIADVIESICNCSQGSPLPNDNYRAAFGDVAPPHSALVISYSRPGEQ</sequence>